<dbReference type="Gene3D" id="2.60.40.4150">
    <property type="entry name" value="Type VI secretion system, lipoprotein SciN"/>
    <property type="match status" value="1"/>
</dbReference>
<dbReference type="Pfam" id="PF12790">
    <property type="entry name" value="T6SS-SciN"/>
    <property type="match status" value="1"/>
</dbReference>
<protein>
    <submittedName>
        <fullName evidence="1">Uncharacterized protein conserved in bacteria</fullName>
    </submittedName>
</protein>
<name>A0A380U4G2_9PAST</name>
<evidence type="ECO:0000313" key="1">
    <source>
        <dbReference type="EMBL" id="SUT95178.1"/>
    </source>
</evidence>
<dbReference type="InterPro" id="IPR017734">
    <property type="entry name" value="T6SS_SciN"/>
</dbReference>
<dbReference type="PANTHER" id="PTHR37625:SF5">
    <property type="entry name" value="LIPOPROTEIN"/>
    <property type="match status" value="1"/>
</dbReference>
<organism evidence="1 2">
    <name type="scientific">[Actinobacillus] rossii</name>
    <dbReference type="NCBI Taxonomy" id="123820"/>
    <lineage>
        <taxon>Bacteria</taxon>
        <taxon>Pseudomonadati</taxon>
        <taxon>Pseudomonadota</taxon>
        <taxon>Gammaproteobacteria</taxon>
        <taxon>Pasteurellales</taxon>
        <taxon>Pasteurellaceae</taxon>
    </lineage>
</organism>
<dbReference type="OrthoDB" id="8655355at2"/>
<dbReference type="PROSITE" id="PS51257">
    <property type="entry name" value="PROKAR_LIPOPROTEIN"/>
    <property type="match status" value="1"/>
</dbReference>
<keyword evidence="2" id="KW-1185">Reference proteome</keyword>
<dbReference type="EMBL" id="UFRQ01000003">
    <property type="protein sequence ID" value="SUT95178.1"/>
    <property type="molecule type" value="Genomic_DNA"/>
</dbReference>
<dbReference type="AlphaFoldDB" id="A0A380U4G2"/>
<dbReference type="PANTHER" id="PTHR37625">
    <property type="entry name" value="OUTER MEMBRANE LIPOPROTEIN-RELATED"/>
    <property type="match status" value="1"/>
</dbReference>
<dbReference type="NCBIfam" id="TIGR03352">
    <property type="entry name" value="VI_chp_3"/>
    <property type="match status" value="1"/>
</dbReference>
<gene>
    <name evidence="1" type="ORF">NCTC10801_02406</name>
</gene>
<reference evidence="1 2" key="1">
    <citation type="submission" date="2018-06" db="EMBL/GenBank/DDBJ databases">
        <authorList>
            <consortium name="Pathogen Informatics"/>
            <person name="Doyle S."/>
        </authorList>
    </citation>
    <scope>NUCLEOTIDE SEQUENCE [LARGE SCALE GENOMIC DNA]</scope>
    <source>
        <strain evidence="1 2">NCTC10801</strain>
    </source>
</reference>
<proteinExistence type="predicted"/>
<accession>A0A380U4G2</accession>
<dbReference type="InterPro" id="IPR038706">
    <property type="entry name" value="Type_VI_SciN-like_sf"/>
</dbReference>
<dbReference type="Proteomes" id="UP000254649">
    <property type="component" value="Unassembled WGS sequence"/>
</dbReference>
<sequence>MILKKFISVVLFSLCIVGLTGCTAASKIGKVLMDPDIPVGTLDERPSTLSLSFLSEHDINENIERIATPIQVQVLYLTEDSRLLESYYEQFTEEKLEDILGKNYLDHQDYSITPDQYKVVPNITLNEKNRYLGVIAYYSDPEKAQWRKVIKLDGMGHNYHVLIYLRKLEVEIKEYE</sequence>
<evidence type="ECO:0000313" key="2">
    <source>
        <dbReference type="Proteomes" id="UP000254649"/>
    </source>
</evidence>